<proteinExistence type="predicted"/>
<feature type="domain" description="MacB-like periplasmic core" evidence="8">
    <location>
        <begin position="19"/>
        <end position="226"/>
    </location>
</feature>
<dbReference type="InterPro" id="IPR025857">
    <property type="entry name" value="MacB_PCD"/>
</dbReference>
<dbReference type="PANTHER" id="PTHR30572">
    <property type="entry name" value="MEMBRANE COMPONENT OF TRANSPORTER-RELATED"/>
    <property type="match status" value="1"/>
</dbReference>
<dbReference type="AlphaFoldDB" id="A0A9D9N9L2"/>
<dbReference type="Proteomes" id="UP000823597">
    <property type="component" value="Unassembled WGS sequence"/>
</dbReference>
<name>A0A9D9N9L2_9BACT</name>
<keyword evidence="3 6" id="KW-0812">Transmembrane</keyword>
<evidence type="ECO:0000313" key="10">
    <source>
        <dbReference type="Proteomes" id="UP000823597"/>
    </source>
</evidence>
<sequence>MKSYFRFLERNKAYTAVQFIGLAVSLGFVIIVFAYLVQELGKKYEFPYEDTYAVGCDGGTGLGMSYGTKDALDAAMPEIALSSKFSLWNESVAEVGGKELKIERHSADKEFFGIFPLKFLSGSPDVLDDYSNVLLSSRFAAETFPEGDAEGRTLLIDGQAFTVAGVFEMDGDRGVLPYADVIVSIDHPVMYADYIKNPNNNFGPFSVAVRLAPGTDPEDFTAKATKVYEKTFDLAFGLFFNSARVIRLDKLYFSDSGGNYVSGNRNMLLLLSLAGAALLISAVFNYVNLNTALSGKRAKEMAVREIYGMGGNGLYRTWIKESFLFTSICFAAGIIIAVACAPYMEQLSGIHIDLSRSLVPAGILGYLAIIAIVSCISGLIPAFSLSRISAVAITKGEFRFRNKMVFSRLLIVIQNIISIVLICLAITMSRQMRHLMDMPVGADTEDLYFFTDFGENNLSQVLYDGFRALPCVEEVGLASGFPGFVRGGQYGTTADRKDLLYMNLNLDTVAFRMFGFDVLQEYSAVSDRSVWFSEAAMRMAGLDNETHDISLTSLDSRGGYADICGVVSDFAVADAQRRSAADFCILVIRKTEDMLRWGGFVLKTVPDHENAGKMIEDFWRKTLSDAGLPDFTEAFNHYIDDYLSDCMDTARDNGRLVTMFMVLAVMISMLGMVSMSAFYISERAKDIALRRIYGSTVGEEMWHDMRGFMAVVLVADAVAVPLAWWLCGRYLEQFYYRVDVGAWVLAAVVLISLALTAVSVVLQTYRAVTANPVDALRKE</sequence>
<gene>
    <name evidence="9" type="ORF">IAB93_03905</name>
</gene>
<dbReference type="Pfam" id="PF02687">
    <property type="entry name" value="FtsX"/>
    <property type="match status" value="2"/>
</dbReference>
<keyword evidence="5 6" id="KW-0472">Membrane</keyword>
<evidence type="ECO:0000259" key="8">
    <source>
        <dbReference type="Pfam" id="PF12704"/>
    </source>
</evidence>
<comment type="subcellular location">
    <subcellularLocation>
        <location evidence="1">Cell membrane</location>
        <topology evidence="1">Multi-pass membrane protein</topology>
    </subcellularLocation>
</comment>
<feature type="transmembrane region" description="Helical" evidence="6">
    <location>
        <begin position="708"/>
        <end position="728"/>
    </location>
</feature>
<dbReference type="InterPro" id="IPR050250">
    <property type="entry name" value="Macrolide_Exporter_MacB"/>
</dbReference>
<evidence type="ECO:0000256" key="6">
    <source>
        <dbReference type="SAM" id="Phobius"/>
    </source>
</evidence>
<protein>
    <submittedName>
        <fullName evidence="9">ABC transporter permease</fullName>
    </submittedName>
</protein>
<feature type="transmembrane region" description="Helical" evidence="6">
    <location>
        <begin position="363"/>
        <end position="385"/>
    </location>
</feature>
<evidence type="ECO:0000259" key="7">
    <source>
        <dbReference type="Pfam" id="PF02687"/>
    </source>
</evidence>
<dbReference type="GO" id="GO:0022857">
    <property type="term" value="F:transmembrane transporter activity"/>
    <property type="evidence" value="ECO:0007669"/>
    <property type="project" value="TreeGrafter"/>
</dbReference>
<reference evidence="9" key="2">
    <citation type="journal article" date="2021" name="PeerJ">
        <title>Extensive microbial diversity within the chicken gut microbiome revealed by metagenomics and culture.</title>
        <authorList>
            <person name="Gilroy R."/>
            <person name="Ravi A."/>
            <person name="Getino M."/>
            <person name="Pursley I."/>
            <person name="Horton D.L."/>
            <person name="Alikhan N.F."/>
            <person name="Baker D."/>
            <person name="Gharbi K."/>
            <person name="Hall N."/>
            <person name="Watson M."/>
            <person name="Adriaenssens E.M."/>
            <person name="Foster-Nyarko E."/>
            <person name="Jarju S."/>
            <person name="Secka A."/>
            <person name="Antonio M."/>
            <person name="Oren A."/>
            <person name="Chaudhuri R.R."/>
            <person name="La Ragione R."/>
            <person name="Hildebrand F."/>
            <person name="Pallen M.J."/>
        </authorList>
    </citation>
    <scope>NUCLEOTIDE SEQUENCE</scope>
    <source>
        <strain evidence="9">10037</strain>
    </source>
</reference>
<evidence type="ECO:0000256" key="2">
    <source>
        <dbReference type="ARBA" id="ARBA00022475"/>
    </source>
</evidence>
<organism evidence="9 10">
    <name type="scientific">Candidatus Merdivivens pullistercoris</name>
    <dbReference type="NCBI Taxonomy" id="2840873"/>
    <lineage>
        <taxon>Bacteria</taxon>
        <taxon>Pseudomonadati</taxon>
        <taxon>Bacteroidota</taxon>
        <taxon>Bacteroidia</taxon>
        <taxon>Bacteroidales</taxon>
        <taxon>Muribaculaceae</taxon>
        <taxon>Muribaculaceae incertae sedis</taxon>
        <taxon>Candidatus Merdivivens</taxon>
    </lineage>
</organism>
<evidence type="ECO:0000256" key="1">
    <source>
        <dbReference type="ARBA" id="ARBA00004651"/>
    </source>
</evidence>
<dbReference type="GO" id="GO:0005886">
    <property type="term" value="C:plasma membrane"/>
    <property type="evidence" value="ECO:0007669"/>
    <property type="project" value="UniProtKB-SubCell"/>
</dbReference>
<comment type="caution">
    <text evidence="9">The sequence shown here is derived from an EMBL/GenBank/DDBJ whole genome shotgun (WGS) entry which is preliminary data.</text>
</comment>
<evidence type="ECO:0000313" key="9">
    <source>
        <dbReference type="EMBL" id="MBO8465125.1"/>
    </source>
</evidence>
<feature type="transmembrane region" description="Helical" evidence="6">
    <location>
        <begin position="16"/>
        <end position="37"/>
    </location>
</feature>
<feature type="transmembrane region" description="Helical" evidence="6">
    <location>
        <begin position="740"/>
        <end position="762"/>
    </location>
</feature>
<feature type="domain" description="ABC3 transporter permease C-terminal" evidence="7">
    <location>
        <begin position="659"/>
        <end position="772"/>
    </location>
</feature>
<dbReference type="EMBL" id="JADIME010000039">
    <property type="protein sequence ID" value="MBO8465125.1"/>
    <property type="molecule type" value="Genomic_DNA"/>
</dbReference>
<dbReference type="Pfam" id="PF12704">
    <property type="entry name" value="MacB_PCD"/>
    <property type="match status" value="1"/>
</dbReference>
<keyword evidence="2" id="KW-1003">Cell membrane</keyword>
<feature type="domain" description="ABC3 transporter permease C-terminal" evidence="7">
    <location>
        <begin position="274"/>
        <end position="389"/>
    </location>
</feature>
<evidence type="ECO:0000256" key="4">
    <source>
        <dbReference type="ARBA" id="ARBA00022989"/>
    </source>
</evidence>
<feature type="transmembrane region" description="Helical" evidence="6">
    <location>
        <begin position="656"/>
        <end position="680"/>
    </location>
</feature>
<evidence type="ECO:0000256" key="5">
    <source>
        <dbReference type="ARBA" id="ARBA00023136"/>
    </source>
</evidence>
<dbReference type="PANTHER" id="PTHR30572:SF18">
    <property type="entry name" value="ABC-TYPE MACROLIDE FAMILY EXPORT SYSTEM PERMEASE COMPONENT 2"/>
    <property type="match status" value="1"/>
</dbReference>
<feature type="transmembrane region" description="Helical" evidence="6">
    <location>
        <begin position="323"/>
        <end position="343"/>
    </location>
</feature>
<evidence type="ECO:0000256" key="3">
    <source>
        <dbReference type="ARBA" id="ARBA00022692"/>
    </source>
</evidence>
<feature type="transmembrane region" description="Helical" evidence="6">
    <location>
        <begin position="405"/>
        <end position="428"/>
    </location>
</feature>
<dbReference type="InterPro" id="IPR003838">
    <property type="entry name" value="ABC3_permease_C"/>
</dbReference>
<feature type="transmembrane region" description="Helical" evidence="6">
    <location>
        <begin position="268"/>
        <end position="287"/>
    </location>
</feature>
<keyword evidence="4 6" id="KW-1133">Transmembrane helix</keyword>
<accession>A0A9D9N9L2</accession>
<reference evidence="9" key="1">
    <citation type="submission" date="2020-10" db="EMBL/GenBank/DDBJ databases">
        <authorList>
            <person name="Gilroy R."/>
        </authorList>
    </citation>
    <scope>NUCLEOTIDE SEQUENCE</scope>
    <source>
        <strain evidence="9">10037</strain>
    </source>
</reference>